<dbReference type="EMBL" id="BARS01015628">
    <property type="protein sequence ID" value="GAF92602.1"/>
    <property type="molecule type" value="Genomic_DNA"/>
</dbReference>
<sequence>MEQKEKINFDAEVSAPMKDPELSEKTLVAKNAVIDIPFQCELHWEDGVFYLRFEDDAFNKFKQSVGMK</sequence>
<accession>X0TWT6</accession>
<proteinExistence type="predicted"/>
<reference evidence="1" key="1">
    <citation type="journal article" date="2014" name="Front. Microbiol.">
        <title>High frequency of phylogenetically diverse reductive dehalogenase-homologous genes in deep subseafloor sedimentary metagenomes.</title>
        <authorList>
            <person name="Kawai M."/>
            <person name="Futagami T."/>
            <person name="Toyoda A."/>
            <person name="Takaki Y."/>
            <person name="Nishi S."/>
            <person name="Hori S."/>
            <person name="Arai W."/>
            <person name="Tsubouchi T."/>
            <person name="Morono Y."/>
            <person name="Uchiyama I."/>
            <person name="Ito T."/>
            <person name="Fujiyama A."/>
            <person name="Inagaki F."/>
            <person name="Takami H."/>
        </authorList>
    </citation>
    <scope>NUCLEOTIDE SEQUENCE</scope>
    <source>
        <strain evidence="1">Expedition CK06-06</strain>
    </source>
</reference>
<protein>
    <submittedName>
        <fullName evidence="1">Uncharacterized protein</fullName>
    </submittedName>
</protein>
<dbReference type="AlphaFoldDB" id="X0TWT6"/>
<gene>
    <name evidence="1" type="ORF">S01H1_25833</name>
</gene>
<evidence type="ECO:0000313" key="1">
    <source>
        <dbReference type="EMBL" id="GAF92602.1"/>
    </source>
</evidence>
<organism evidence="1">
    <name type="scientific">marine sediment metagenome</name>
    <dbReference type="NCBI Taxonomy" id="412755"/>
    <lineage>
        <taxon>unclassified sequences</taxon>
        <taxon>metagenomes</taxon>
        <taxon>ecological metagenomes</taxon>
    </lineage>
</organism>
<name>X0TWT6_9ZZZZ</name>
<comment type="caution">
    <text evidence="1">The sequence shown here is derived from an EMBL/GenBank/DDBJ whole genome shotgun (WGS) entry which is preliminary data.</text>
</comment>